<evidence type="ECO:0000256" key="1">
    <source>
        <dbReference type="SAM" id="Phobius"/>
    </source>
</evidence>
<evidence type="ECO:0000313" key="2">
    <source>
        <dbReference type="EMBL" id="KJR78635.1"/>
    </source>
</evidence>
<proteinExistence type="predicted"/>
<dbReference type="PATRIC" id="fig|1326980.8.peg.2056"/>
<organism evidence="2">
    <name type="scientific">Candidatus Aramenus sulfurataquae</name>
    <dbReference type="NCBI Taxonomy" id="1326980"/>
    <lineage>
        <taxon>Archaea</taxon>
        <taxon>Thermoproteota</taxon>
        <taxon>Thermoprotei</taxon>
        <taxon>Sulfolobales</taxon>
        <taxon>Sulfolobaceae</taxon>
        <taxon>Candidatus Aramenus</taxon>
    </lineage>
</organism>
<accession>A0A0F2LQ77</accession>
<protein>
    <submittedName>
        <fullName evidence="3">DUF929 domain-containing protein</fullName>
    </submittedName>
</protein>
<keyword evidence="1" id="KW-0812">Transmembrane</keyword>
<gene>
    <name evidence="3" type="ORF">TQ35_004525</name>
    <name evidence="2" type="ORF">TQ35_06190</name>
</gene>
<dbReference type="AlphaFoldDB" id="A0A0F2LQ77"/>
<keyword evidence="1" id="KW-1133">Transmembrane helix</keyword>
<dbReference type="EMBL" id="JZWS02000002">
    <property type="protein sequence ID" value="MCL7343824.1"/>
    <property type="molecule type" value="Genomic_DNA"/>
</dbReference>
<dbReference type="Pfam" id="PF06053">
    <property type="entry name" value="DUF929"/>
    <property type="match status" value="1"/>
</dbReference>
<keyword evidence="1" id="KW-0472">Membrane</keyword>
<comment type="caution">
    <text evidence="2">The sequence shown here is derived from an EMBL/GenBank/DDBJ whole genome shotgun (WGS) entry which is preliminary data.</text>
</comment>
<sequence>MRRHVLSVVVLILVVFFIISFSLWNPIVSIFYPVPLEHLVKVSGRDFDNGSVAVYFITWYGCPYGATVSWPLYVFLEKFGNVTVEPHYSIVEGDIGSAVPGLLFLNYSSKLISFHVLYLYNQYLNATPNGTRVDNLVTYGLGVIKQEEPPWVYSLIKEYEVDLPLVSPWTNVVNSGNPPHVATALIITSPKGTFMLIGYPSTLSPQDVLSISSNATYLLALVNSGKVPPQILSFSEQLVQDV</sequence>
<feature type="transmembrane region" description="Helical" evidence="1">
    <location>
        <begin position="52"/>
        <end position="76"/>
    </location>
</feature>
<name>A0A0F2LQ77_9CREN</name>
<reference evidence="3" key="2">
    <citation type="submission" date="2022-05" db="EMBL/GenBank/DDBJ databases">
        <title>Metagenome Sequencing of an Archaeal-Dominated Microbial Community from a Hot Spring at the Los Azufres Geothermal Field, Mexico.</title>
        <authorList>
            <person name="Marin-Paredes R."/>
            <person name="Martinez-Romero E."/>
            <person name="Servin-Garciduenas L.E."/>
        </authorList>
    </citation>
    <scope>NUCLEOTIDE SEQUENCE</scope>
    <source>
        <strain evidence="3">AZ1-454</strain>
    </source>
</reference>
<dbReference type="InterPro" id="IPR009272">
    <property type="entry name" value="DUF929"/>
</dbReference>
<feature type="transmembrane region" description="Helical" evidence="1">
    <location>
        <begin position="7"/>
        <end position="32"/>
    </location>
</feature>
<dbReference type="EMBL" id="JZWS01000070">
    <property type="protein sequence ID" value="KJR78635.1"/>
    <property type="molecule type" value="Genomic_DNA"/>
</dbReference>
<evidence type="ECO:0000313" key="3">
    <source>
        <dbReference type="EMBL" id="MCL7343824.1"/>
    </source>
</evidence>
<reference evidence="2" key="1">
    <citation type="submission" date="2015-03" db="EMBL/GenBank/DDBJ databases">
        <title>Metagenome Sequencing of an Archaeal-Dominated Microbial Community from a Hot Spring at the Los Azufres Geothermal Field, Mexico.</title>
        <authorList>
            <person name="Servin-Garciduenas L.E."/>
            <person name="Martinez-Romero E."/>
        </authorList>
    </citation>
    <scope>NUCLEOTIDE SEQUENCE [LARGE SCALE GENOMIC DNA]</scope>
    <source>
        <strain evidence="2">AZ1-454</strain>
    </source>
</reference>